<organism evidence="2 3">
    <name type="scientific">Segatella copri</name>
    <dbReference type="NCBI Taxonomy" id="165179"/>
    <lineage>
        <taxon>Bacteria</taxon>
        <taxon>Pseudomonadati</taxon>
        <taxon>Bacteroidota</taxon>
        <taxon>Bacteroidia</taxon>
        <taxon>Bacteroidales</taxon>
        <taxon>Prevotellaceae</taxon>
        <taxon>Segatella</taxon>
    </lineage>
</organism>
<name>A0A6G1TYB8_9BACT</name>
<dbReference type="Pfam" id="PF15889">
    <property type="entry name" value="DUF4738"/>
    <property type="match status" value="1"/>
</dbReference>
<proteinExistence type="predicted"/>
<dbReference type="Gene3D" id="2.40.128.510">
    <property type="entry name" value="Protein of unknown function DUF4738"/>
    <property type="match status" value="1"/>
</dbReference>
<comment type="caution">
    <text evidence="2">The sequence shown here is derived from an EMBL/GenBank/DDBJ whole genome shotgun (WGS) entry which is preliminary data.</text>
</comment>
<dbReference type="InterPro" id="IPR031762">
    <property type="entry name" value="DUF4738"/>
</dbReference>
<dbReference type="AlphaFoldDB" id="A0A6G1TYB8"/>
<protein>
    <submittedName>
        <fullName evidence="2">DUF4738 domain-containing protein</fullName>
    </submittedName>
</protein>
<evidence type="ECO:0000313" key="3">
    <source>
        <dbReference type="Proteomes" id="UP000480425"/>
    </source>
</evidence>
<evidence type="ECO:0000313" key="2">
    <source>
        <dbReference type="EMBL" id="MQN80304.1"/>
    </source>
</evidence>
<dbReference type="OrthoDB" id="1086474at2"/>
<dbReference type="RefSeq" id="WP_153122642.1">
    <property type="nucleotide sequence ID" value="NZ_VZCB01000045.1"/>
</dbReference>
<dbReference type="Proteomes" id="UP000480425">
    <property type="component" value="Unassembled WGS sequence"/>
</dbReference>
<feature type="compositionally biased region" description="Polar residues" evidence="1">
    <location>
        <begin position="180"/>
        <end position="189"/>
    </location>
</feature>
<accession>A0A6G1TYB8</accession>
<dbReference type="PROSITE" id="PS51257">
    <property type="entry name" value="PROKAR_LIPOPROTEIN"/>
    <property type="match status" value="1"/>
</dbReference>
<gene>
    <name evidence="2" type="ORF">F7D73_04930</name>
</gene>
<feature type="region of interest" description="Disordered" evidence="1">
    <location>
        <begin position="172"/>
        <end position="198"/>
    </location>
</feature>
<dbReference type="EMBL" id="VZCB01000045">
    <property type="protein sequence ID" value="MQN80304.1"/>
    <property type="molecule type" value="Genomic_DNA"/>
</dbReference>
<evidence type="ECO:0000256" key="1">
    <source>
        <dbReference type="SAM" id="MobiDB-lite"/>
    </source>
</evidence>
<reference evidence="2 3" key="1">
    <citation type="submission" date="2019-09" db="EMBL/GenBank/DDBJ databases">
        <title>Distinct polysaccharide growth profiles of human intestinal Prevotella copri isolates.</title>
        <authorList>
            <person name="Fehlner-Peach H."/>
            <person name="Magnabosco C."/>
            <person name="Raghavan V."/>
            <person name="Scher J.U."/>
            <person name="Tett A."/>
            <person name="Cox L.M."/>
            <person name="Gottsegen C."/>
            <person name="Watters A."/>
            <person name="Wiltshire- Gordon J.D."/>
            <person name="Segata N."/>
            <person name="Bonneau R."/>
            <person name="Littman D.R."/>
        </authorList>
    </citation>
    <scope>NUCLEOTIDE SEQUENCE [LARGE SCALE GENOMIC DNA]</scope>
    <source>
        <strain evidence="3">iA622</strain>
    </source>
</reference>
<sequence length="198" mass="21931">MKRINYVFFMALAIGIMVSCAEKKKSNIIIAPKPVVKVKKQTLKMSEYEQSRSIEWLGATYKVVVKREADDSLPLVKVDENTKYHDNKITVRIIRSDGSEFFKRSFTKAAFEKYLDSHTKASGGLLGIVYVKTEGNNLCFAASVGSPDVMSDEYLPLVVKISKMGEVSISKDQLLDTEGNDSSPSGNSSVDEDDDEGV</sequence>